<evidence type="ECO:0000313" key="2">
    <source>
        <dbReference type="Proteomes" id="UP000190150"/>
    </source>
</evidence>
<accession>A0A1T5GAI6</accession>
<sequence>MIKQPDRSNYLYCAFLRGVNVKGTSMKMKEVCTLFENNGMTNVNSILASGNILFSSGKPRTELKEILEKALSSHFDYDAFLFLKNKKELENIINSNPFEPNTNFHIYVFLGIDGIENLLKKEFEQSKKATGEEGAMVDSTFYWKVPKGSTLDSEFSKILGQKKLKNTLTSRNINTIVKVLQKIK</sequence>
<dbReference type="EMBL" id="FUZF01000023">
    <property type="protein sequence ID" value="SKC05372.1"/>
    <property type="molecule type" value="Genomic_DNA"/>
</dbReference>
<evidence type="ECO:0000313" key="1">
    <source>
        <dbReference type="EMBL" id="SKC05372.1"/>
    </source>
</evidence>
<dbReference type="PANTHER" id="PTHR36439">
    <property type="entry name" value="BLL4334 PROTEIN"/>
    <property type="match status" value="1"/>
</dbReference>
<name>A0A1T5GAI6_9SPHI</name>
<dbReference type="Gene3D" id="3.30.70.1280">
    <property type="entry name" value="SP0830-like domains"/>
    <property type="match status" value="1"/>
</dbReference>
<reference evidence="2" key="1">
    <citation type="submission" date="2017-02" db="EMBL/GenBank/DDBJ databases">
        <authorList>
            <person name="Varghese N."/>
            <person name="Submissions S."/>
        </authorList>
    </citation>
    <scope>NUCLEOTIDE SEQUENCE [LARGE SCALE GENOMIC DNA]</scope>
    <source>
        <strain evidence="2">DSM 24091</strain>
    </source>
</reference>
<dbReference type="Pfam" id="PF08002">
    <property type="entry name" value="DUF1697"/>
    <property type="match status" value="1"/>
</dbReference>
<dbReference type="InterPro" id="IPR012545">
    <property type="entry name" value="DUF1697"/>
</dbReference>
<gene>
    <name evidence="1" type="ORF">SAMN05660841_03893</name>
</gene>
<dbReference type="SUPFAM" id="SSF160379">
    <property type="entry name" value="SP0830-like"/>
    <property type="match status" value="1"/>
</dbReference>
<dbReference type="OrthoDB" id="9806494at2"/>
<proteinExistence type="predicted"/>
<organism evidence="1 2">
    <name type="scientific">Sphingobacterium nematocida</name>
    <dbReference type="NCBI Taxonomy" id="1513896"/>
    <lineage>
        <taxon>Bacteria</taxon>
        <taxon>Pseudomonadati</taxon>
        <taxon>Bacteroidota</taxon>
        <taxon>Sphingobacteriia</taxon>
        <taxon>Sphingobacteriales</taxon>
        <taxon>Sphingobacteriaceae</taxon>
        <taxon>Sphingobacterium</taxon>
    </lineage>
</organism>
<dbReference type="STRING" id="1513896.SAMN05660841_03893"/>
<dbReference type="AlphaFoldDB" id="A0A1T5GAI6"/>
<keyword evidence="2" id="KW-1185">Reference proteome</keyword>
<dbReference type="Proteomes" id="UP000190150">
    <property type="component" value="Unassembled WGS sequence"/>
</dbReference>
<dbReference type="PIRSF" id="PIRSF008502">
    <property type="entry name" value="UCP008502"/>
    <property type="match status" value="1"/>
</dbReference>
<protein>
    <submittedName>
        <fullName evidence="1">Uncharacterized conserved protein, DUF1697 family</fullName>
    </submittedName>
</protein>
<dbReference type="PANTHER" id="PTHR36439:SF1">
    <property type="entry name" value="DUF1697 DOMAIN-CONTAINING PROTEIN"/>
    <property type="match status" value="1"/>
</dbReference>
<dbReference type="RefSeq" id="WP_079645542.1">
    <property type="nucleotide sequence ID" value="NZ_FUZF01000023.1"/>
</dbReference>